<feature type="compositionally biased region" description="Basic and acidic residues" evidence="1">
    <location>
        <begin position="85"/>
        <end position="95"/>
    </location>
</feature>
<evidence type="ECO:0000256" key="1">
    <source>
        <dbReference type="SAM" id="MobiDB-lite"/>
    </source>
</evidence>
<dbReference type="AlphaFoldDB" id="X0RXD9"/>
<evidence type="ECO:0000313" key="2">
    <source>
        <dbReference type="EMBL" id="GAF68422.1"/>
    </source>
</evidence>
<sequence length="95" mass="10698">MGVRVLAKARQYFAGFDPRLMPSMLHSLEYFECCPEVRDALSQLEKERLERDRIAAEAATMPRRSANLSVAEKAEATDAGPSYSKAEKPQIPELR</sequence>
<proteinExistence type="predicted"/>
<feature type="region of interest" description="Disordered" evidence="1">
    <location>
        <begin position="60"/>
        <end position="95"/>
    </location>
</feature>
<dbReference type="EMBL" id="BARS01007699">
    <property type="protein sequence ID" value="GAF68422.1"/>
    <property type="molecule type" value="Genomic_DNA"/>
</dbReference>
<feature type="non-terminal residue" evidence="2">
    <location>
        <position position="95"/>
    </location>
</feature>
<gene>
    <name evidence="2" type="ORF">S01H1_14779</name>
</gene>
<name>X0RXD9_9ZZZZ</name>
<organism evidence="2">
    <name type="scientific">marine sediment metagenome</name>
    <dbReference type="NCBI Taxonomy" id="412755"/>
    <lineage>
        <taxon>unclassified sequences</taxon>
        <taxon>metagenomes</taxon>
        <taxon>ecological metagenomes</taxon>
    </lineage>
</organism>
<accession>X0RXD9</accession>
<protein>
    <submittedName>
        <fullName evidence="2">Uncharacterized protein</fullName>
    </submittedName>
</protein>
<comment type="caution">
    <text evidence="2">The sequence shown here is derived from an EMBL/GenBank/DDBJ whole genome shotgun (WGS) entry which is preliminary data.</text>
</comment>
<reference evidence="2" key="1">
    <citation type="journal article" date="2014" name="Front. Microbiol.">
        <title>High frequency of phylogenetically diverse reductive dehalogenase-homologous genes in deep subseafloor sedimentary metagenomes.</title>
        <authorList>
            <person name="Kawai M."/>
            <person name="Futagami T."/>
            <person name="Toyoda A."/>
            <person name="Takaki Y."/>
            <person name="Nishi S."/>
            <person name="Hori S."/>
            <person name="Arai W."/>
            <person name="Tsubouchi T."/>
            <person name="Morono Y."/>
            <person name="Uchiyama I."/>
            <person name="Ito T."/>
            <person name="Fujiyama A."/>
            <person name="Inagaki F."/>
            <person name="Takami H."/>
        </authorList>
    </citation>
    <scope>NUCLEOTIDE SEQUENCE</scope>
    <source>
        <strain evidence="2">Expedition CK06-06</strain>
    </source>
</reference>